<evidence type="ECO:0000259" key="9">
    <source>
        <dbReference type="PROSITE" id="PS51918"/>
    </source>
</evidence>
<evidence type="ECO:0000256" key="1">
    <source>
        <dbReference type="ARBA" id="ARBA00001966"/>
    </source>
</evidence>
<dbReference type="PROSITE" id="PS51332">
    <property type="entry name" value="B12_BINDING"/>
    <property type="match status" value="1"/>
</dbReference>
<feature type="domain" description="Radical SAM core" evidence="9">
    <location>
        <begin position="199"/>
        <end position="424"/>
    </location>
</feature>
<dbReference type="GO" id="GO:0003824">
    <property type="term" value="F:catalytic activity"/>
    <property type="evidence" value="ECO:0007669"/>
    <property type="project" value="InterPro"/>
</dbReference>
<dbReference type="PROSITE" id="PS51918">
    <property type="entry name" value="RADICAL_SAM"/>
    <property type="match status" value="1"/>
</dbReference>
<dbReference type="GO" id="GO:0046872">
    <property type="term" value="F:metal ion binding"/>
    <property type="evidence" value="ECO:0007669"/>
    <property type="project" value="UniProtKB-KW"/>
</dbReference>
<dbReference type="CDD" id="cd02068">
    <property type="entry name" value="radical_SAM_B12_BD"/>
    <property type="match status" value="1"/>
</dbReference>
<evidence type="ECO:0000256" key="5">
    <source>
        <dbReference type="ARBA" id="ARBA00022723"/>
    </source>
</evidence>
<dbReference type="InterPro" id="IPR023404">
    <property type="entry name" value="rSAM_horseshoe"/>
</dbReference>
<dbReference type="Gene3D" id="3.40.50.280">
    <property type="entry name" value="Cobalamin-binding domain"/>
    <property type="match status" value="1"/>
</dbReference>
<dbReference type="PANTHER" id="PTHR43409:SF7">
    <property type="entry name" value="BLL1977 PROTEIN"/>
    <property type="match status" value="1"/>
</dbReference>
<dbReference type="SFLD" id="SFLDG01123">
    <property type="entry name" value="methyltransferase_(Class_B)"/>
    <property type="match status" value="1"/>
</dbReference>
<dbReference type="GO" id="GO:0031419">
    <property type="term" value="F:cobalamin binding"/>
    <property type="evidence" value="ECO:0007669"/>
    <property type="project" value="InterPro"/>
</dbReference>
<dbReference type="Proteomes" id="UP000285961">
    <property type="component" value="Unassembled WGS sequence"/>
</dbReference>
<evidence type="ECO:0000313" key="10">
    <source>
        <dbReference type="EMBL" id="RJP74341.1"/>
    </source>
</evidence>
<evidence type="ECO:0000259" key="8">
    <source>
        <dbReference type="PROSITE" id="PS51332"/>
    </source>
</evidence>
<keyword evidence="3" id="KW-0808">Transferase</keyword>
<dbReference type="SFLD" id="SFLDS00029">
    <property type="entry name" value="Radical_SAM"/>
    <property type="match status" value="1"/>
</dbReference>
<dbReference type="InterPro" id="IPR034466">
    <property type="entry name" value="Methyltransferase_Class_B"/>
</dbReference>
<protein>
    <submittedName>
        <fullName evidence="10">Radical SAM protein</fullName>
    </submittedName>
</protein>
<dbReference type="SUPFAM" id="SSF102114">
    <property type="entry name" value="Radical SAM enzymes"/>
    <property type="match status" value="1"/>
</dbReference>
<keyword evidence="7" id="KW-0411">Iron-sulfur</keyword>
<comment type="caution">
    <text evidence="10">The sequence shown here is derived from an EMBL/GenBank/DDBJ whole genome shotgun (WGS) entry which is preliminary data.</text>
</comment>
<dbReference type="GO" id="GO:0051539">
    <property type="term" value="F:4 iron, 4 sulfur cluster binding"/>
    <property type="evidence" value="ECO:0007669"/>
    <property type="project" value="UniProtKB-KW"/>
</dbReference>
<evidence type="ECO:0000256" key="3">
    <source>
        <dbReference type="ARBA" id="ARBA00022679"/>
    </source>
</evidence>
<dbReference type="Gene3D" id="3.80.30.20">
    <property type="entry name" value="tm_1862 like domain"/>
    <property type="match status" value="1"/>
</dbReference>
<dbReference type="AlphaFoldDB" id="A0A419F7F0"/>
<keyword evidence="2" id="KW-0489">Methyltransferase</keyword>
<evidence type="ECO:0000256" key="2">
    <source>
        <dbReference type="ARBA" id="ARBA00022603"/>
    </source>
</evidence>
<keyword evidence="5" id="KW-0479">Metal-binding</keyword>
<feature type="domain" description="B12-binding" evidence="8">
    <location>
        <begin position="8"/>
        <end position="148"/>
    </location>
</feature>
<dbReference type="SFLD" id="SFLDG01082">
    <property type="entry name" value="B12-binding_domain_containing"/>
    <property type="match status" value="1"/>
</dbReference>
<dbReference type="PANTHER" id="PTHR43409">
    <property type="entry name" value="ANAEROBIC MAGNESIUM-PROTOPORPHYRIN IX MONOMETHYL ESTER CYCLASE-RELATED"/>
    <property type="match status" value="1"/>
</dbReference>
<dbReference type="InterPro" id="IPR058240">
    <property type="entry name" value="rSAM_sf"/>
</dbReference>
<evidence type="ECO:0000256" key="4">
    <source>
        <dbReference type="ARBA" id="ARBA00022691"/>
    </source>
</evidence>
<organism evidence="10 11">
    <name type="scientific">Candidatus Abyssobacteria bacterium SURF_17</name>
    <dbReference type="NCBI Taxonomy" id="2093361"/>
    <lineage>
        <taxon>Bacteria</taxon>
        <taxon>Pseudomonadati</taxon>
        <taxon>Candidatus Hydrogenedentota</taxon>
        <taxon>Candidatus Abyssobacteria</taxon>
    </lineage>
</organism>
<gene>
    <name evidence="10" type="ORF">C4532_02710</name>
</gene>
<dbReference type="InterPro" id="IPR006638">
    <property type="entry name" value="Elp3/MiaA/NifB-like_rSAM"/>
</dbReference>
<dbReference type="InterPro" id="IPR051198">
    <property type="entry name" value="BchE-like"/>
</dbReference>
<accession>A0A419F7F0</accession>
<dbReference type="InterPro" id="IPR007197">
    <property type="entry name" value="rSAM"/>
</dbReference>
<reference evidence="10 11" key="1">
    <citation type="journal article" date="2017" name="ISME J.">
        <title>Energy and carbon metabolisms in a deep terrestrial subsurface fluid microbial community.</title>
        <authorList>
            <person name="Momper L."/>
            <person name="Jungbluth S.P."/>
            <person name="Lee M.D."/>
            <person name="Amend J.P."/>
        </authorList>
    </citation>
    <scope>NUCLEOTIDE SEQUENCE [LARGE SCALE GENOMIC DNA]</scope>
    <source>
        <strain evidence="10">SURF_17</strain>
    </source>
</reference>
<dbReference type="SMART" id="SM00729">
    <property type="entry name" value="Elp3"/>
    <property type="match status" value="1"/>
</dbReference>
<dbReference type="Pfam" id="PF02310">
    <property type="entry name" value="B12-binding"/>
    <property type="match status" value="1"/>
</dbReference>
<keyword evidence="6" id="KW-0408">Iron</keyword>
<name>A0A419F7F0_9BACT</name>
<dbReference type="EMBL" id="QZKI01000016">
    <property type="protein sequence ID" value="RJP74341.1"/>
    <property type="molecule type" value="Genomic_DNA"/>
</dbReference>
<evidence type="ECO:0000256" key="6">
    <source>
        <dbReference type="ARBA" id="ARBA00023004"/>
    </source>
</evidence>
<evidence type="ECO:0000313" key="11">
    <source>
        <dbReference type="Proteomes" id="UP000285961"/>
    </source>
</evidence>
<dbReference type="InterPro" id="IPR006158">
    <property type="entry name" value="Cobalamin-bd"/>
</dbReference>
<comment type="cofactor">
    <cofactor evidence="1">
        <name>[4Fe-4S] cluster</name>
        <dbReference type="ChEBI" id="CHEBI:49883"/>
    </cofactor>
</comment>
<evidence type="ECO:0000256" key="7">
    <source>
        <dbReference type="ARBA" id="ARBA00023014"/>
    </source>
</evidence>
<sequence>MTNAVKLLLIRTDAKENQLIHLVTDPPLGIMSLSAVVKRNLAGQVDVRLKDLRLKGQGRESLRQELLEWQPDIVGFSALSVEAERTAEWVRFVKDVRPQTTVIVGGPYASATPLECLQNTGADVAFRGEGESSLCKWLSCHMKGESAADVPGLALRDGDGKPFLTGPVIFEDVNSLPMPDWQAIRIDDYYSGYSNNLFTAHPRYAPIMTSRGCPYQCAYCHHNFGQKVRFRDLSLVIDEIHLLHDTYGVREIHITDDIFNVNPKRVLEFCRLLKQSGMRLYISFPNGLRGDLLTPEIIDALKDVGAYELIFAIESASPRIQKLIKKNLNIEKAAEMIRYADSRGIITKSAFMIGFVTETKEEIEHTINFALSLPLLHASFFSVCPYPNTELYEITKKYDPDFTQGENVQFYGYVPSYAQKMGYDLPKIQRWAYVRFYFGSARLLRMLWRFPRRMHFLKCFFIEGLRAFVGIR</sequence>
<dbReference type="Pfam" id="PF04055">
    <property type="entry name" value="Radical_SAM"/>
    <property type="match status" value="1"/>
</dbReference>
<dbReference type="CDD" id="cd01335">
    <property type="entry name" value="Radical_SAM"/>
    <property type="match status" value="1"/>
</dbReference>
<keyword evidence="4" id="KW-0949">S-adenosyl-L-methionine</keyword>
<proteinExistence type="predicted"/>